<gene>
    <name evidence="1" type="ORF">A2Z11_04610</name>
</gene>
<name>A0A1G1WDU3_9BACT</name>
<dbReference type="EMBL" id="MHCS01000042">
    <property type="protein sequence ID" value="OGY25650.1"/>
    <property type="molecule type" value="Genomic_DNA"/>
</dbReference>
<accession>A0A1G1WDU3</accession>
<dbReference type="AlphaFoldDB" id="A0A1G1WDU3"/>
<evidence type="ECO:0000313" key="1">
    <source>
        <dbReference type="EMBL" id="OGY25650.1"/>
    </source>
</evidence>
<evidence type="ECO:0000313" key="2">
    <source>
        <dbReference type="Proteomes" id="UP000176389"/>
    </source>
</evidence>
<dbReference type="InterPro" id="IPR029058">
    <property type="entry name" value="AB_hydrolase_fold"/>
</dbReference>
<dbReference type="Gene3D" id="3.40.50.1820">
    <property type="entry name" value="alpha/beta hydrolase"/>
    <property type="match status" value="1"/>
</dbReference>
<proteinExistence type="predicted"/>
<reference evidence="1 2" key="1">
    <citation type="journal article" date="2016" name="Nat. Commun.">
        <title>Thousands of microbial genomes shed light on interconnected biogeochemical processes in an aquifer system.</title>
        <authorList>
            <person name="Anantharaman K."/>
            <person name="Brown C.T."/>
            <person name="Hug L.A."/>
            <person name="Sharon I."/>
            <person name="Castelle C.J."/>
            <person name="Probst A.J."/>
            <person name="Thomas B.C."/>
            <person name="Singh A."/>
            <person name="Wilkins M.J."/>
            <person name="Karaoz U."/>
            <person name="Brodie E.L."/>
            <person name="Williams K.H."/>
            <person name="Hubbard S.S."/>
            <person name="Banfield J.F."/>
        </authorList>
    </citation>
    <scope>NUCLEOTIDE SEQUENCE [LARGE SCALE GENOMIC DNA]</scope>
</reference>
<protein>
    <recommendedName>
        <fullName evidence="3">AB hydrolase-1 domain-containing protein</fullName>
    </recommendedName>
</protein>
<evidence type="ECO:0008006" key="3">
    <source>
        <dbReference type="Google" id="ProtNLM"/>
    </source>
</evidence>
<dbReference type="Proteomes" id="UP000176389">
    <property type="component" value="Unassembled WGS sequence"/>
</dbReference>
<sequence>MTVISAALTSVELRRKQAIQSDWCLPLPLEGFAFWEYLLLRFSPVFRGVGVPRGEGTPVVTVPGFLWGDEYMSSLRRFLIRIGYRAFPSGIGRNATCLDTLSDRLEETVLHIHEITGERVFFVAHSFGDPFARRVTQKHPELVAGRISLASPKNIVKAHPVILTAADFVRAKIRLMKESADKDCFTDECQCPTVRLMVESQPLQIPCAALYSKMDGVVDWRICREPDGQGQNIEVPSTHSGMAFNPVVFRRIAELLHEFSQTKERALA</sequence>
<comment type="caution">
    <text evidence="1">The sequence shown here is derived from an EMBL/GenBank/DDBJ whole genome shotgun (WGS) entry which is preliminary data.</text>
</comment>
<dbReference type="SUPFAM" id="SSF53474">
    <property type="entry name" value="alpha/beta-Hydrolases"/>
    <property type="match status" value="1"/>
</dbReference>
<dbReference type="STRING" id="1802596.A2Z11_04610"/>
<organism evidence="1 2">
    <name type="scientific">Candidatus Woykebacteria bacterium RBG_16_43_9</name>
    <dbReference type="NCBI Taxonomy" id="1802596"/>
    <lineage>
        <taxon>Bacteria</taxon>
        <taxon>Candidatus Woykeibacteriota</taxon>
    </lineage>
</organism>